<evidence type="ECO:0000313" key="4">
    <source>
        <dbReference type="Proteomes" id="UP000664169"/>
    </source>
</evidence>
<feature type="domain" description="Protein kinase" evidence="2">
    <location>
        <begin position="55"/>
        <end position="415"/>
    </location>
</feature>
<dbReference type="InterPro" id="IPR008271">
    <property type="entry name" value="Ser/Thr_kinase_AS"/>
</dbReference>
<dbReference type="InterPro" id="IPR011009">
    <property type="entry name" value="Kinase-like_dom_sf"/>
</dbReference>
<dbReference type="PANTHER" id="PTHR44329">
    <property type="entry name" value="SERINE/THREONINE-PROTEIN KINASE TNNI3K-RELATED"/>
    <property type="match status" value="1"/>
</dbReference>
<organism evidence="3 4">
    <name type="scientific">Gomphillus americanus</name>
    <dbReference type="NCBI Taxonomy" id="1940652"/>
    <lineage>
        <taxon>Eukaryota</taxon>
        <taxon>Fungi</taxon>
        <taxon>Dikarya</taxon>
        <taxon>Ascomycota</taxon>
        <taxon>Pezizomycotina</taxon>
        <taxon>Lecanoromycetes</taxon>
        <taxon>OSLEUM clade</taxon>
        <taxon>Ostropomycetidae</taxon>
        <taxon>Ostropales</taxon>
        <taxon>Graphidaceae</taxon>
        <taxon>Gomphilloideae</taxon>
        <taxon>Gomphillus</taxon>
    </lineage>
</organism>
<evidence type="ECO:0000313" key="3">
    <source>
        <dbReference type="EMBL" id="CAF9927531.1"/>
    </source>
</evidence>
<dbReference type="GO" id="GO:0004674">
    <property type="term" value="F:protein serine/threonine kinase activity"/>
    <property type="evidence" value="ECO:0007669"/>
    <property type="project" value="TreeGrafter"/>
</dbReference>
<reference evidence="3" key="1">
    <citation type="submission" date="2021-03" db="EMBL/GenBank/DDBJ databases">
        <authorList>
            <person name="Tagirdzhanova G."/>
        </authorList>
    </citation>
    <scope>NUCLEOTIDE SEQUENCE</scope>
</reference>
<dbReference type="SMART" id="SM00220">
    <property type="entry name" value="S_TKc"/>
    <property type="match status" value="1"/>
</dbReference>
<dbReference type="InterPro" id="IPR036770">
    <property type="entry name" value="Ankyrin_rpt-contain_sf"/>
</dbReference>
<gene>
    <name evidence="3" type="ORF">GOMPHAMPRED_004426</name>
</gene>
<comment type="similarity">
    <text evidence="1">Belongs to the protein kinase superfamily. TKL Ser/Thr protein kinase family.</text>
</comment>
<dbReference type="SMART" id="SM00248">
    <property type="entry name" value="ANK"/>
    <property type="match status" value="4"/>
</dbReference>
<dbReference type="GO" id="GO:0005524">
    <property type="term" value="F:ATP binding"/>
    <property type="evidence" value="ECO:0007669"/>
    <property type="project" value="InterPro"/>
</dbReference>
<dbReference type="SUPFAM" id="SSF56112">
    <property type="entry name" value="Protein kinase-like (PK-like)"/>
    <property type="match status" value="1"/>
</dbReference>
<comment type="caution">
    <text evidence="3">The sequence shown here is derived from an EMBL/GenBank/DDBJ whole genome shotgun (WGS) entry which is preliminary data.</text>
</comment>
<evidence type="ECO:0000259" key="2">
    <source>
        <dbReference type="PROSITE" id="PS50011"/>
    </source>
</evidence>
<dbReference type="SUPFAM" id="SSF48403">
    <property type="entry name" value="Ankyrin repeat"/>
    <property type="match status" value="1"/>
</dbReference>
<dbReference type="OrthoDB" id="626167at2759"/>
<dbReference type="Gene3D" id="1.25.40.20">
    <property type="entry name" value="Ankyrin repeat-containing domain"/>
    <property type="match status" value="2"/>
</dbReference>
<dbReference type="InterPro" id="IPR002110">
    <property type="entry name" value="Ankyrin_rpt"/>
</dbReference>
<dbReference type="Proteomes" id="UP000664169">
    <property type="component" value="Unassembled WGS sequence"/>
</dbReference>
<dbReference type="Pfam" id="PF00069">
    <property type="entry name" value="Pkinase"/>
    <property type="match status" value="1"/>
</dbReference>
<dbReference type="Gene3D" id="3.30.200.20">
    <property type="entry name" value="Phosphorylase Kinase, domain 1"/>
    <property type="match status" value="1"/>
</dbReference>
<dbReference type="PROSITE" id="PS50011">
    <property type="entry name" value="PROTEIN_KINASE_DOM"/>
    <property type="match status" value="1"/>
</dbReference>
<dbReference type="InterPro" id="IPR051681">
    <property type="entry name" value="Ser/Thr_Kinases-Pseudokinases"/>
</dbReference>
<dbReference type="AlphaFoldDB" id="A0A8H3FUD9"/>
<accession>A0A8H3FUD9</accession>
<sequence>MSLFSAYSVASGTSEAIAEAGKDKNVLPTPKPTSIGLLLADILDCAVPICQWSSLTFGTFIGRGTSMDVWRGMYGSRSVAIKRLRVDNFPQSLSSVDASNRRFIIQLKTAALEVRSMSLPTLQRCPNIVKLLAVSWNEEGPEWQRLLRPALMVEAAAEETPNLEELMKCQLERKDLGLKTELLNDILEGLQAIHNSGIVHGDIKPENVLVFHESSRARGYICKLSDFGFSQLDPDSELAAGGTPYWNAPECLDHAPAELLAFKTSSKRDVYSFGLLATYLISGEKPFGPDTAEDWPGKQAKVDKIKLDDGVSLHVREFVKQSIRLKPALKPKFDLDNPKALGETVQELNSKLARGELKFEVYDEPTKSWVDSQGSLPIGFLYFLSFTVCRGPEDRPSIPELRKFWGFSRYDLQFITWPVLNFESFPVQKTILDFKDLPPIQFFWVGKRRQQDLEGNDPFPHEYVPESMRAELFRHIKSEAENSNSDAVLQAFVSDWYSIGFGVEKNPHEAYAWSLKAAQAPARTPAAKFGLTVEVLRACEAGMGTLDNIVERRMLVECLSYLALLLNGNSEGSQLQQERERMFKEMIGSPDAISLETLRREFVHSRSFPRSSAPTEQPTSEQASLLETLELAEHLSSSHSQTLSELTDADLLALATTAISAHSSTALTHLVHFKPSLLQERNSNGLNLLQYAIDISDFFTAAVLSRIGADISSLFAHSFVRSICAWSSESSLAYLAQIAYRTASSVETNSAYDLRAAISSTTPVGPAPSTPGGAVPALHGAIQANNIRNVTTLLALQIDPPLDLETEMMGILTPLWMAAVMHAPLCVAALLAAGADAQAPIAGYGYAMRPLHYLCATGEEENDLIKVLDQLRETTEQSAPVETSYGRLDAVCKDVVRNEICSLMVHFGRVDVNAPDSNGMTPLMWCCKRGYLNTGKCLKKACEDRAEVFKRDAGSNLGLVDFTMIDNKGDSVLDYAESSGCSDVVNWCRDMM</sequence>
<dbReference type="InterPro" id="IPR000719">
    <property type="entry name" value="Prot_kinase_dom"/>
</dbReference>
<proteinExistence type="inferred from homology"/>
<protein>
    <recommendedName>
        <fullName evidence="2">Protein kinase domain-containing protein</fullName>
    </recommendedName>
</protein>
<dbReference type="PROSITE" id="PS00108">
    <property type="entry name" value="PROTEIN_KINASE_ST"/>
    <property type="match status" value="1"/>
</dbReference>
<evidence type="ECO:0000256" key="1">
    <source>
        <dbReference type="ARBA" id="ARBA00005843"/>
    </source>
</evidence>
<name>A0A8H3FUD9_9LECA</name>
<dbReference type="Gene3D" id="1.10.510.10">
    <property type="entry name" value="Transferase(Phosphotransferase) domain 1"/>
    <property type="match status" value="1"/>
</dbReference>
<keyword evidence="4" id="KW-1185">Reference proteome</keyword>
<dbReference type="EMBL" id="CAJPDQ010000027">
    <property type="protein sequence ID" value="CAF9927531.1"/>
    <property type="molecule type" value="Genomic_DNA"/>
</dbReference>